<organism evidence="4 5">
    <name type="scientific">Lacipirellula limnantheis</name>
    <dbReference type="NCBI Taxonomy" id="2528024"/>
    <lineage>
        <taxon>Bacteria</taxon>
        <taxon>Pseudomonadati</taxon>
        <taxon>Planctomycetota</taxon>
        <taxon>Planctomycetia</taxon>
        <taxon>Pirellulales</taxon>
        <taxon>Lacipirellulaceae</taxon>
        <taxon>Lacipirellula</taxon>
    </lineage>
</organism>
<dbReference type="AlphaFoldDB" id="A0A517TSK0"/>
<dbReference type="PROSITE" id="PS50294">
    <property type="entry name" value="WD_REPEATS_REGION"/>
    <property type="match status" value="2"/>
</dbReference>
<dbReference type="EMBL" id="CP036339">
    <property type="protein sequence ID" value="QDT71348.1"/>
    <property type="molecule type" value="Genomic_DNA"/>
</dbReference>
<dbReference type="PANTHER" id="PTHR19848:SF8">
    <property type="entry name" value="F-BOX AND WD REPEAT DOMAIN CONTAINING 7"/>
    <property type="match status" value="1"/>
</dbReference>
<proteinExistence type="predicted"/>
<evidence type="ECO:0000313" key="4">
    <source>
        <dbReference type="EMBL" id="QDT71348.1"/>
    </source>
</evidence>
<evidence type="ECO:0000256" key="1">
    <source>
        <dbReference type="ARBA" id="ARBA00022574"/>
    </source>
</evidence>
<dbReference type="PROSITE" id="PS00678">
    <property type="entry name" value="WD_REPEATS_1"/>
    <property type="match status" value="1"/>
</dbReference>
<dbReference type="CDD" id="cd00200">
    <property type="entry name" value="WD40"/>
    <property type="match status" value="1"/>
</dbReference>
<sequence>MTAALDIKQAHIVSELAHDRPLISCRIEPQGRYVFAGAEDNSVQRWSLADGAKTPLIGHDSWVKAIAFSKDGETTITGGSEGRLIWWPTAAEKPTEIRRIDGHQGWIRALSVSPDGTLLASVGNDLSVRVWNVADGSLVREWPAHERFIYSVLFHPSGEFLLTGDLVGVVKQWNVATGELVRTFDAKPLHTYEGGQQVDFGGVRTLAVSPDGKYLAAAGLHKATNPLGAVHEPLQLLWEWESQTLVRSHIAEGITGGVLWRSVYLADQTLMGACGGSTGGFLLFWKPDNDKDFHRFKYPVLVRDMDLHPDGIRVATAHHDRNVRIVSLSAKV</sequence>
<dbReference type="OrthoDB" id="230341at2"/>
<feature type="repeat" description="WD" evidence="3">
    <location>
        <begin position="142"/>
        <end position="183"/>
    </location>
</feature>
<evidence type="ECO:0000256" key="2">
    <source>
        <dbReference type="ARBA" id="ARBA00022737"/>
    </source>
</evidence>
<feature type="repeat" description="WD" evidence="3">
    <location>
        <begin position="100"/>
        <end position="141"/>
    </location>
</feature>
<dbReference type="Proteomes" id="UP000317909">
    <property type="component" value="Chromosome"/>
</dbReference>
<reference evidence="4 5" key="1">
    <citation type="submission" date="2019-02" db="EMBL/GenBank/DDBJ databases">
        <title>Deep-cultivation of Planctomycetes and their phenomic and genomic characterization uncovers novel biology.</title>
        <authorList>
            <person name="Wiegand S."/>
            <person name="Jogler M."/>
            <person name="Boedeker C."/>
            <person name="Pinto D."/>
            <person name="Vollmers J."/>
            <person name="Rivas-Marin E."/>
            <person name="Kohn T."/>
            <person name="Peeters S.H."/>
            <person name="Heuer A."/>
            <person name="Rast P."/>
            <person name="Oberbeckmann S."/>
            <person name="Bunk B."/>
            <person name="Jeske O."/>
            <person name="Meyerdierks A."/>
            <person name="Storesund J.E."/>
            <person name="Kallscheuer N."/>
            <person name="Luecker S."/>
            <person name="Lage O.M."/>
            <person name="Pohl T."/>
            <person name="Merkel B.J."/>
            <person name="Hornburger P."/>
            <person name="Mueller R.-W."/>
            <person name="Bruemmer F."/>
            <person name="Labrenz M."/>
            <person name="Spormann A.M."/>
            <person name="Op den Camp H."/>
            <person name="Overmann J."/>
            <person name="Amann R."/>
            <person name="Jetten M.S.M."/>
            <person name="Mascher T."/>
            <person name="Medema M.H."/>
            <person name="Devos D.P."/>
            <person name="Kaster A.-K."/>
            <person name="Ovreas L."/>
            <person name="Rohde M."/>
            <person name="Galperin M.Y."/>
            <person name="Jogler C."/>
        </authorList>
    </citation>
    <scope>NUCLEOTIDE SEQUENCE [LARGE SCALE GENOMIC DNA]</scope>
    <source>
        <strain evidence="4 5">I41</strain>
    </source>
</reference>
<dbReference type="InterPro" id="IPR019775">
    <property type="entry name" value="WD40_repeat_CS"/>
</dbReference>
<feature type="repeat" description="WD" evidence="3">
    <location>
        <begin position="56"/>
        <end position="87"/>
    </location>
</feature>
<dbReference type="KEGG" id="llh:I41_05050"/>
<dbReference type="InterPro" id="IPR015943">
    <property type="entry name" value="WD40/YVTN_repeat-like_dom_sf"/>
</dbReference>
<dbReference type="SUPFAM" id="SSF50978">
    <property type="entry name" value="WD40 repeat-like"/>
    <property type="match status" value="1"/>
</dbReference>
<dbReference type="PROSITE" id="PS50082">
    <property type="entry name" value="WD_REPEATS_2"/>
    <property type="match status" value="4"/>
</dbReference>
<evidence type="ECO:0000256" key="3">
    <source>
        <dbReference type="PROSITE-ProRule" id="PRU00221"/>
    </source>
</evidence>
<dbReference type="InterPro" id="IPR001680">
    <property type="entry name" value="WD40_rpt"/>
</dbReference>
<protein>
    <submittedName>
        <fullName evidence="4">WD domain, G-beta repeat</fullName>
    </submittedName>
</protein>
<dbReference type="Pfam" id="PF00400">
    <property type="entry name" value="WD40"/>
    <property type="match status" value="6"/>
</dbReference>
<gene>
    <name evidence="4" type="ORF">I41_05050</name>
</gene>
<evidence type="ECO:0000313" key="5">
    <source>
        <dbReference type="Proteomes" id="UP000317909"/>
    </source>
</evidence>
<keyword evidence="2" id="KW-0677">Repeat</keyword>
<dbReference type="Gene3D" id="2.130.10.10">
    <property type="entry name" value="YVTN repeat-like/Quinoprotein amine dehydrogenase"/>
    <property type="match status" value="3"/>
</dbReference>
<name>A0A517TSK0_9BACT</name>
<dbReference type="InterPro" id="IPR036322">
    <property type="entry name" value="WD40_repeat_dom_sf"/>
</dbReference>
<dbReference type="SMART" id="SM00320">
    <property type="entry name" value="WD40"/>
    <property type="match status" value="6"/>
</dbReference>
<keyword evidence="1 3" id="KW-0853">WD repeat</keyword>
<dbReference type="RefSeq" id="WP_145430541.1">
    <property type="nucleotide sequence ID" value="NZ_CP036339.1"/>
</dbReference>
<dbReference type="PANTHER" id="PTHR19848">
    <property type="entry name" value="WD40 REPEAT PROTEIN"/>
    <property type="match status" value="1"/>
</dbReference>
<accession>A0A517TSK0</accession>
<keyword evidence="5" id="KW-1185">Reference proteome</keyword>
<feature type="repeat" description="WD" evidence="3">
    <location>
        <begin position="15"/>
        <end position="56"/>
    </location>
</feature>